<keyword evidence="2" id="KW-0479">Metal-binding</keyword>
<dbReference type="GO" id="GO:0005829">
    <property type="term" value="C:cytosol"/>
    <property type="evidence" value="ECO:0007669"/>
    <property type="project" value="TreeGrafter"/>
</dbReference>
<dbReference type="InterPro" id="IPR006121">
    <property type="entry name" value="HMA_dom"/>
</dbReference>
<dbReference type="PROSITE" id="PS01047">
    <property type="entry name" value="HMA_1"/>
    <property type="match status" value="1"/>
</dbReference>
<dbReference type="FunFam" id="3.30.70.100:FF:000008">
    <property type="entry name" value="Copper transport protein ATOX1"/>
    <property type="match status" value="1"/>
</dbReference>
<keyword evidence="4" id="KW-0186">Copper</keyword>
<feature type="domain" description="HMA" evidence="12">
    <location>
        <begin position="96"/>
        <end position="160"/>
    </location>
</feature>
<dbReference type="PANTHER" id="PTHR46365:SF1">
    <property type="entry name" value="COPPER TRANSPORT PROTEIN ATOX1"/>
    <property type="match status" value="1"/>
</dbReference>
<dbReference type="STRING" id="34690.A0A182UAM4"/>
<dbReference type="InterPro" id="IPR036163">
    <property type="entry name" value="HMA_dom_sf"/>
</dbReference>
<dbReference type="CDD" id="cd00371">
    <property type="entry name" value="HMA"/>
    <property type="match status" value="1"/>
</dbReference>
<dbReference type="Gene3D" id="3.30.70.100">
    <property type="match status" value="1"/>
</dbReference>
<evidence type="ECO:0000256" key="11">
    <source>
        <dbReference type="ARBA" id="ARBA00046351"/>
    </source>
</evidence>
<dbReference type="GO" id="GO:0006825">
    <property type="term" value="P:copper ion transport"/>
    <property type="evidence" value="ECO:0007669"/>
    <property type="project" value="UniProtKB-KW"/>
</dbReference>
<dbReference type="Proteomes" id="UP000075902">
    <property type="component" value="Unassembled WGS sequence"/>
</dbReference>
<accession>A0A182UAM4</accession>
<evidence type="ECO:0000256" key="3">
    <source>
        <dbReference type="ARBA" id="ARBA00022796"/>
    </source>
</evidence>
<evidence type="ECO:0000256" key="9">
    <source>
        <dbReference type="ARBA" id="ARBA00040962"/>
    </source>
</evidence>
<keyword evidence="1" id="KW-0813">Transport</keyword>
<comment type="function">
    <text evidence="7">Binds and deliver cytosolic copper to the copper ATPase proteins. May be important in cellular antioxidant defense.</text>
</comment>
<keyword evidence="5" id="KW-0406">Ion transport</keyword>
<dbReference type="AlphaFoldDB" id="A0A182UAM4"/>
<evidence type="ECO:0000313" key="13">
    <source>
        <dbReference type="EnsemblMetazoa" id="AMEC016956-PA"/>
    </source>
</evidence>
<evidence type="ECO:0000256" key="10">
    <source>
        <dbReference type="ARBA" id="ARBA00043201"/>
    </source>
</evidence>
<reference evidence="14" key="1">
    <citation type="submission" date="2014-01" db="EMBL/GenBank/DDBJ databases">
        <title>The Genome Sequence of Anopheles melas CM1001059_A (V2).</title>
        <authorList>
            <consortium name="The Broad Institute Genomics Platform"/>
            <person name="Neafsey D.E."/>
            <person name="Besansky N."/>
            <person name="Howell P."/>
            <person name="Walton C."/>
            <person name="Young S.K."/>
            <person name="Zeng Q."/>
            <person name="Gargeya S."/>
            <person name="Fitzgerald M."/>
            <person name="Haas B."/>
            <person name="Abouelleil A."/>
            <person name="Allen A.W."/>
            <person name="Alvarado L."/>
            <person name="Arachchi H.M."/>
            <person name="Berlin A.M."/>
            <person name="Chapman S.B."/>
            <person name="Gainer-Dewar J."/>
            <person name="Goldberg J."/>
            <person name="Griggs A."/>
            <person name="Gujja S."/>
            <person name="Hansen M."/>
            <person name="Howarth C."/>
            <person name="Imamovic A."/>
            <person name="Ireland A."/>
            <person name="Larimer J."/>
            <person name="McCowan C."/>
            <person name="Murphy C."/>
            <person name="Pearson M."/>
            <person name="Poon T.W."/>
            <person name="Priest M."/>
            <person name="Roberts A."/>
            <person name="Saif S."/>
            <person name="Shea T."/>
            <person name="Sisk P."/>
            <person name="Sykes S."/>
            <person name="Wortman J."/>
            <person name="Nusbaum C."/>
            <person name="Birren B."/>
        </authorList>
    </citation>
    <scope>NUCLEOTIDE SEQUENCE [LARGE SCALE GENOMIC DNA]</scope>
    <source>
        <strain evidence="14">CM1001059</strain>
    </source>
</reference>
<evidence type="ECO:0000256" key="6">
    <source>
        <dbReference type="ARBA" id="ARBA00023186"/>
    </source>
</evidence>
<name>A0A182UAM4_9DIPT</name>
<evidence type="ECO:0000256" key="5">
    <source>
        <dbReference type="ARBA" id="ARBA00023065"/>
    </source>
</evidence>
<dbReference type="Pfam" id="PF00403">
    <property type="entry name" value="HMA"/>
    <property type="match status" value="1"/>
</dbReference>
<evidence type="ECO:0000313" key="14">
    <source>
        <dbReference type="Proteomes" id="UP000075902"/>
    </source>
</evidence>
<sequence>MSLPPPSSVDGPVGSIGRARAAEDPVAAPAGCETEVLCSSSISPSFTSYIRCLADSPSSMWAGMLNSIRHRAIRFSSSISSATSNVDMSEELASITTVHEFNVEMTCTGCSGAVERVLGKLKEKVEKVEIDLDNKKVFVTSSLTADELLETIKKTGKETSYVGVKN</sequence>
<dbReference type="InterPro" id="IPR051881">
    <property type="entry name" value="Copper_transport_ATOX1-like"/>
</dbReference>
<organism evidence="13 14">
    <name type="scientific">Anopheles melas</name>
    <dbReference type="NCBI Taxonomy" id="34690"/>
    <lineage>
        <taxon>Eukaryota</taxon>
        <taxon>Metazoa</taxon>
        <taxon>Ecdysozoa</taxon>
        <taxon>Arthropoda</taxon>
        <taxon>Hexapoda</taxon>
        <taxon>Insecta</taxon>
        <taxon>Pterygota</taxon>
        <taxon>Neoptera</taxon>
        <taxon>Endopterygota</taxon>
        <taxon>Diptera</taxon>
        <taxon>Nematocera</taxon>
        <taxon>Culicoidea</taxon>
        <taxon>Culicidae</taxon>
        <taxon>Anophelinae</taxon>
        <taxon>Anopheles</taxon>
    </lineage>
</organism>
<reference evidence="13" key="2">
    <citation type="submission" date="2020-05" db="UniProtKB">
        <authorList>
            <consortium name="EnsemblMetazoa"/>
        </authorList>
    </citation>
    <scope>IDENTIFICATION</scope>
    <source>
        <strain evidence="13">CM1001059</strain>
    </source>
</reference>
<dbReference type="EnsemblMetazoa" id="AMEC016956-RA">
    <property type="protein sequence ID" value="AMEC016956-PA"/>
    <property type="gene ID" value="AMEC016956"/>
</dbReference>
<dbReference type="GO" id="GO:0046872">
    <property type="term" value="F:metal ion binding"/>
    <property type="evidence" value="ECO:0007669"/>
    <property type="project" value="UniProtKB-KW"/>
</dbReference>
<evidence type="ECO:0000259" key="12">
    <source>
        <dbReference type="PROSITE" id="PS50846"/>
    </source>
</evidence>
<comment type="subunit">
    <text evidence="11">Homodimer. Interacts with ATP7B. Interacts with ATP7A. Interacts (via dimer form) with SLC31A1 (via C-terminal domain); this interaction improves ATOX1 stability and controls intracellular Cu(I) levels.</text>
</comment>
<evidence type="ECO:0000256" key="8">
    <source>
        <dbReference type="ARBA" id="ARBA00038171"/>
    </source>
</evidence>
<comment type="similarity">
    <text evidence="8">Belongs to the ATX1 family.</text>
</comment>
<dbReference type="GO" id="GO:0016531">
    <property type="term" value="F:copper chaperone activity"/>
    <property type="evidence" value="ECO:0007669"/>
    <property type="project" value="TreeGrafter"/>
</dbReference>
<dbReference type="VEuPathDB" id="VectorBase:AMEC016956"/>
<evidence type="ECO:0000256" key="2">
    <source>
        <dbReference type="ARBA" id="ARBA00022723"/>
    </source>
</evidence>
<dbReference type="InterPro" id="IPR017969">
    <property type="entry name" value="Heavy-metal-associated_CS"/>
</dbReference>
<dbReference type="PROSITE" id="PS50846">
    <property type="entry name" value="HMA_2"/>
    <property type="match status" value="1"/>
</dbReference>
<protein>
    <recommendedName>
        <fullName evidence="9">Copper transport protein ATOX1</fullName>
    </recommendedName>
    <alternativeName>
        <fullName evidence="10">Metal transport protein ATX1</fullName>
    </alternativeName>
</protein>
<keyword evidence="3" id="KW-0187">Copper transport</keyword>
<evidence type="ECO:0000256" key="1">
    <source>
        <dbReference type="ARBA" id="ARBA00022448"/>
    </source>
</evidence>
<proteinExistence type="inferred from homology"/>
<evidence type="ECO:0000256" key="4">
    <source>
        <dbReference type="ARBA" id="ARBA00023008"/>
    </source>
</evidence>
<evidence type="ECO:0000256" key="7">
    <source>
        <dbReference type="ARBA" id="ARBA00037651"/>
    </source>
</evidence>
<keyword evidence="14" id="KW-1185">Reference proteome</keyword>
<keyword evidence="6" id="KW-0143">Chaperone</keyword>
<dbReference type="SUPFAM" id="SSF55008">
    <property type="entry name" value="HMA, heavy metal-associated domain"/>
    <property type="match status" value="1"/>
</dbReference>
<dbReference type="PANTHER" id="PTHR46365">
    <property type="entry name" value="COPPER TRANSPORT PROTEIN ATOX1"/>
    <property type="match status" value="1"/>
</dbReference>